<evidence type="ECO:0000256" key="2">
    <source>
        <dbReference type="ARBA" id="ARBA00022801"/>
    </source>
</evidence>
<dbReference type="GO" id="GO:0017000">
    <property type="term" value="P:antibiotic biosynthetic process"/>
    <property type="evidence" value="ECO:0007669"/>
    <property type="project" value="InterPro"/>
</dbReference>
<dbReference type="Gene3D" id="1.10.439.10">
    <property type="entry name" value="Penicillin Amidohydrolase, domain 1"/>
    <property type="match status" value="1"/>
</dbReference>
<reference evidence="6 7" key="1">
    <citation type="submission" date="2016-10" db="EMBL/GenBank/DDBJ databases">
        <authorList>
            <person name="de Groot N.N."/>
        </authorList>
    </citation>
    <scope>NUCLEOTIDE SEQUENCE [LARGE SCALE GENOMIC DNA]</scope>
    <source>
        <strain evidence="6 7">DSM 25186</strain>
    </source>
</reference>
<name>A0A1G9BJC0_9BACT</name>
<keyword evidence="2" id="KW-0378">Hydrolase</keyword>
<gene>
    <name evidence="6" type="ORF">SAMN05421823_102634</name>
</gene>
<keyword evidence="5" id="KW-0479">Metal-binding</keyword>
<dbReference type="GO" id="GO:0016811">
    <property type="term" value="F:hydrolase activity, acting on carbon-nitrogen (but not peptide) bonds, in linear amides"/>
    <property type="evidence" value="ECO:0007669"/>
    <property type="project" value="InterPro"/>
</dbReference>
<evidence type="ECO:0000313" key="7">
    <source>
        <dbReference type="Proteomes" id="UP000198510"/>
    </source>
</evidence>
<dbReference type="CDD" id="cd03747">
    <property type="entry name" value="Ntn_PGA_like"/>
    <property type="match status" value="1"/>
</dbReference>
<dbReference type="InterPro" id="IPR043146">
    <property type="entry name" value="Penicillin_amidase_N_B-knob"/>
</dbReference>
<evidence type="ECO:0000313" key="6">
    <source>
        <dbReference type="EMBL" id="SDK39629.1"/>
    </source>
</evidence>
<proteinExistence type="inferred from homology"/>
<evidence type="ECO:0000256" key="5">
    <source>
        <dbReference type="PIRSR" id="PIRSR001227-2"/>
    </source>
</evidence>
<dbReference type="InterPro" id="IPR014395">
    <property type="entry name" value="Pen/GL7ACA/AHL_acylase"/>
</dbReference>
<dbReference type="SUPFAM" id="SSF56235">
    <property type="entry name" value="N-terminal nucleophile aminohydrolases (Ntn hydrolases)"/>
    <property type="match status" value="1"/>
</dbReference>
<dbReference type="AlphaFoldDB" id="A0A1G9BJC0"/>
<dbReference type="InterPro" id="IPR043147">
    <property type="entry name" value="Penicillin_amidase_A-knob"/>
</dbReference>
<dbReference type="Gene3D" id="1.10.1400.10">
    <property type="match status" value="1"/>
</dbReference>
<keyword evidence="7" id="KW-1185">Reference proteome</keyword>
<protein>
    <submittedName>
        <fullName evidence="6">Penicillin amidase</fullName>
    </submittedName>
</protein>
<dbReference type="Pfam" id="PF01804">
    <property type="entry name" value="Penicil_amidase"/>
    <property type="match status" value="1"/>
</dbReference>
<comment type="cofactor">
    <cofactor evidence="5">
        <name>Ca(2+)</name>
        <dbReference type="ChEBI" id="CHEBI:29108"/>
    </cofactor>
    <text evidence="5">Binds 1 Ca(2+) ion per dimer.</text>
</comment>
<dbReference type="Gene3D" id="2.30.120.10">
    <property type="match status" value="1"/>
</dbReference>
<evidence type="ECO:0000256" key="1">
    <source>
        <dbReference type="ARBA" id="ARBA00006586"/>
    </source>
</evidence>
<evidence type="ECO:0000256" key="3">
    <source>
        <dbReference type="ARBA" id="ARBA00023145"/>
    </source>
</evidence>
<dbReference type="PANTHER" id="PTHR34218:SF4">
    <property type="entry name" value="ACYL-HOMOSERINE LACTONE ACYLASE QUIP"/>
    <property type="match status" value="1"/>
</dbReference>
<evidence type="ECO:0000256" key="4">
    <source>
        <dbReference type="PIRSR" id="PIRSR001227-1"/>
    </source>
</evidence>
<sequence>MLLTFMVAFVLSTRMSSVPPLGYFLNPFAGFWQNAETVASATAPHTLNLPTLHDSVTIVYDRYQVPHIFARNDHDLYVAQGYVTARDRLWQMDFQTRAAGGRLSEVLGELTLEYDRFQRKVGMVYGAERFLEATLADSLGRQVIEAYTEGVNAWISQLTPMNYPIEFKLLDYKPEPWEPLKTALMLKLMTANLTMGTDDLFMTRILQQYGKATVDSLFPAYPYFSDPIIPPHTPWNFRPVPIPAAPTQVAALGATYQFPHRPDPDNGSNNWAISGERSATGYPILANDPHLGLSLPSLWYQVQLHAPGVNVCGASLPGTPGVIIGFNDAIAWGVTNVDADVLDFYKIDFRDDDRLEYRYLDETTAQEWHPVTLREERIKVRNYGIIRDTVRYTHHGPLLYNDPAEPSFNPRFPAGLAMRWIAHEPSTELTTFYKLNRAQDYQAFTEALSYYMAPAQNFVYADRDNNIALWVNGRFPLKWKEQGKFILEGSDPKNDWQGWIPHAHNPHVKNPPRGFVSSGNQRSTDRTYPYYLTWEQAPYGRGARINEVLRQMHHATADSLRALQNDNLYWHARQALPRMLQGVRAQQLTEPQQQVYAQMRRWNYEYGPGQREPAVFEAWWEAFTEATWHDELGDTLMRYPMQTTTLFLMDSLPKASWFDDRTTPERETLDEILHQTFVASVDTLRSDLGPWDDDWQWATVKGTTIRHLMPPLTSFGRKDIRIGGGAGIVNATKKTHGPSWRMIVELGPQVKAWGVYPGGQSGNPGSPFYENMIDTWRDGHLNELIFLPSPEAAPADASVWQLNRNSP</sequence>
<dbReference type="InterPro" id="IPR002692">
    <property type="entry name" value="S45"/>
</dbReference>
<accession>A0A1G9BJC0</accession>
<dbReference type="Gene3D" id="3.60.20.10">
    <property type="entry name" value="Glutamine Phosphoribosylpyrophosphate, subunit 1, domain 1"/>
    <property type="match status" value="1"/>
</dbReference>
<dbReference type="GO" id="GO:0046872">
    <property type="term" value="F:metal ion binding"/>
    <property type="evidence" value="ECO:0007669"/>
    <property type="project" value="UniProtKB-KW"/>
</dbReference>
<dbReference type="Proteomes" id="UP000198510">
    <property type="component" value="Unassembled WGS sequence"/>
</dbReference>
<comment type="similarity">
    <text evidence="1">Belongs to the peptidase S45 family.</text>
</comment>
<keyword evidence="3" id="KW-0865">Zymogen</keyword>
<feature type="active site" description="Nucleophile" evidence="4">
    <location>
        <position position="268"/>
    </location>
</feature>
<organism evidence="6 7">
    <name type="scientific">Catalinimonas alkaloidigena</name>
    <dbReference type="NCBI Taxonomy" id="1075417"/>
    <lineage>
        <taxon>Bacteria</taxon>
        <taxon>Pseudomonadati</taxon>
        <taxon>Bacteroidota</taxon>
        <taxon>Cytophagia</taxon>
        <taxon>Cytophagales</taxon>
        <taxon>Catalimonadaceae</taxon>
        <taxon>Catalinimonas</taxon>
    </lineage>
</organism>
<dbReference type="PANTHER" id="PTHR34218">
    <property type="entry name" value="PEPTIDASE S45 PENICILLIN AMIDASE"/>
    <property type="match status" value="1"/>
</dbReference>
<feature type="binding site" evidence="5">
    <location>
        <position position="343"/>
    </location>
    <ligand>
        <name>Ca(2+)</name>
        <dbReference type="ChEBI" id="CHEBI:29108"/>
    </ligand>
</feature>
<dbReference type="EMBL" id="FNFO01000002">
    <property type="protein sequence ID" value="SDK39629.1"/>
    <property type="molecule type" value="Genomic_DNA"/>
</dbReference>
<dbReference type="InterPro" id="IPR029055">
    <property type="entry name" value="Ntn_hydrolases_N"/>
</dbReference>
<feature type="binding site" evidence="5">
    <location>
        <position position="340"/>
    </location>
    <ligand>
        <name>Ca(2+)</name>
        <dbReference type="ChEBI" id="CHEBI:29108"/>
    </ligand>
</feature>
<dbReference type="PIRSF" id="PIRSF001227">
    <property type="entry name" value="Pen_acylase"/>
    <property type="match status" value="1"/>
</dbReference>
<keyword evidence="5" id="KW-0106">Calcium</keyword>
<dbReference type="InterPro" id="IPR023343">
    <property type="entry name" value="Penicillin_amidase_dom1"/>
</dbReference>
<dbReference type="STRING" id="1075417.SAMN05421823_102634"/>